<evidence type="ECO:0000313" key="6">
    <source>
        <dbReference type="Proteomes" id="UP000663829"/>
    </source>
</evidence>
<name>A0A815Z6F3_9BILA</name>
<dbReference type="Proteomes" id="UP000681722">
    <property type="component" value="Unassembled WGS sequence"/>
</dbReference>
<evidence type="ECO:0000313" key="5">
    <source>
        <dbReference type="EMBL" id="CAF4448123.1"/>
    </source>
</evidence>
<evidence type="ECO:0000313" key="3">
    <source>
        <dbReference type="EMBL" id="CAF1580795.1"/>
    </source>
</evidence>
<dbReference type="EMBL" id="CAJOBA010007483">
    <property type="protein sequence ID" value="CAF3803652.1"/>
    <property type="molecule type" value="Genomic_DNA"/>
</dbReference>
<gene>
    <name evidence="3" type="ORF">GPM918_LOCUS41074</name>
    <name evidence="2" type="ORF">OVA965_LOCUS16200</name>
    <name evidence="5" type="ORF">SRO942_LOCUS42079</name>
    <name evidence="4" type="ORF">TMI583_LOCUS16212</name>
</gene>
<dbReference type="AlphaFoldDB" id="A0A815Z6F3"/>
<proteinExistence type="predicted"/>
<sequence length="169" mass="19585">MVLSYRVYQKPKLSDLKRLENSLLKPELNVYIDPLELKPWEIKTTTNVTTTEKLIDQLLFQCNSNDPCIRCHSNEMPKKGSRKTKELMKQKKLDYETDPNGTYLKELMYEGHNLLLLPGVTPADFGRNVLSELFSDDELATHTMPSLHRRKRRPSDPPSLDADKIDILK</sequence>
<dbReference type="Proteomes" id="UP000663829">
    <property type="component" value="Unassembled WGS sequence"/>
</dbReference>
<comment type="caution">
    <text evidence="3">The sequence shown here is derived from an EMBL/GenBank/DDBJ whole genome shotgun (WGS) entry which is preliminary data.</text>
</comment>
<accession>A0A815Z6F3</accession>
<evidence type="ECO:0000313" key="2">
    <source>
        <dbReference type="EMBL" id="CAF1035309.1"/>
    </source>
</evidence>
<reference evidence="3" key="1">
    <citation type="submission" date="2021-02" db="EMBL/GenBank/DDBJ databases">
        <authorList>
            <person name="Nowell W R."/>
        </authorList>
    </citation>
    <scope>NUCLEOTIDE SEQUENCE</scope>
</reference>
<dbReference type="Proteomes" id="UP000677228">
    <property type="component" value="Unassembled WGS sequence"/>
</dbReference>
<dbReference type="Proteomes" id="UP000682733">
    <property type="component" value="Unassembled WGS sequence"/>
</dbReference>
<dbReference type="EMBL" id="CAJNOQ010031573">
    <property type="protein sequence ID" value="CAF1580795.1"/>
    <property type="molecule type" value="Genomic_DNA"/>
</dbReference>
<organism evidence="3 6">
    <name type="scientific">Didymodactylos carnosus</name>
    <dbReference type="NCBI Taxonomy" id="1234261"/>
    <lineage>
        <taxon>Eukaryota</taxon>
        <taxon>Metazoa</taxon>
        <taxon>Spiralia</taxon>
        <taxon>Gnathifera</taxon>
        <taxon>Rotifera</taxon>
        <taxon>Eurotatoria</taxon>
        <taxon>Bdelloidea</taxon>
        <taxon>Philodinida</taxon>
        <taxon>Philodinidae</taxon>
        <taxon>Didymodactylos</taxon>
    </lineage>
</organism>
<feature type="region of interest" description="Disordered" evidence="1">
    <location>
        <begin position="144"/>
        <end position="169"/>
    </location>
</feature>
<dbReference type="EMBL" id="CAJOBC010097528">
    <property type="protein sequence ID" value="CAF4448123.1"/>
    <property type="molecule type" value="Genomic_DNA"/>
</dbReference>
<evidence type="ECO:0000313" key="4">
    <source>
        <dbReference type="EMBL" id="CAF3803652.1"/>
    </source>
</evidence>
<keyword evidence="6" id="KW-1185">Reference proteome</keyword>
<protein>
    <submittedName>
        <fullName evidence="3">Uncharacterized protein</fullName>
    </submittedName>
</protein>
<feature type="non-terminal residue" evidence="3">
    <location>
        <position position="1"/>
    </location>
</feature>
<evidence type="ECO:0000256" key="1">
    <source>
        <dbReference type="SAM" id="MobiDB-lite"/>
    </source>
</evidence>
<dbReference type="EMBL" id="CAJNOK010007471">
    <property type="protein sequence ID" value="CAF1035309.1"/>
    <property type="molecule type" value="Genomic_DNA"/>
</dbReference>